<dbReference type="SUPFAM" id="SSF81901">
    <property type="entry name" value="HCP-like"/>
    <property type="match status" value="1"/>
</dbReference>
<dbReference type="EMBL" id="WWCT01000002">
    <property type="protein sequence ID" value="MYN25371.1"/>
    <property type="molecule type" value="Genomic_DNA"/>
</dbReference>
<protein>
    <submittedName>
        <fullName evidence="2">Sel1 repeat family protein</fullName>
    </submittedName>
</protein>
<dbReference type="InterPro" id="IPR006597">
    <property type="entry name" value="Sel1-like"/>
</dbReference>
<organism evidence="2 3">
    <name type="scientific">Duganella levis</name>
    <dbReference type="NCBI Taxonomy" id="2692169"/>
    <lineage>
        <taxon>Bacteria</taxon>
        <taxon>Pseudomonadati</taxon>
        <taxon>Pseudomonadota</taxon>
        <taxon>Betaproteobacteria</taxon>
        <taxon>Burkholderiales</taxon>
        <taxon>Oxalobacteraceae</taxon>
        <taxon>Telluria group</taxon>
        <taxon>Duganella</taxon>
    </lineage>
</organism>
<proteinExistence type="predicted"/>
<gene>
    <name evidence="2" type="ORF">GTP69_03015</name>
</gene>
<sequence>MKTRQLLGLGFVLFCGAAVADELADADRFVAAKEYARALPIYAKLAASGNAVAQFHLGELYWYGEGTPADTAKADELFRKAADAGVTDARQALQLTPQRAANRAKIDYYVKQYDGADVRLNKFNCVKPAIPVLSTTAEEIKKVTAGIDGWQNCYKGFVSNLTTLLPVGKAIPADLQNVMTDEEITAAVARLDKAYAAAAGDAKVEADAMLAAQDAWRERTNSHVVSANAKTASDLALMRAQDEKVRAMNRDKGVGFTSPTPGAR</sequence>
<evidence type="ECO:0000313" key="2">
    <source>
        <dbReference type="EMBL" id="MYN25371.1"/>
    </source>
</evidence>
<dbReference type="Proteomes" id="UP000642144">
    <property type="component" value="Unassembled WGS sequence"/>
</dbReference>
<keyword evidence="3" id="KW-1185">Reference proteome</keyword>
<comment type="caution">
    <text evidence="2">The sequence shown here is derived from an EMBL/GenBank/DDBJ whole genome shotgun (WGS) entry which is preliminary data.</text>
</comment>
<evidence type="ECO:0000313" key="3">
    <source>
        <dbReference type="Proteomes" id="UP000642144"/>
    </source>
</evidence>
<dbReference type="SMART" id="SM00671">
    <property type="entry name" value="SEL1"/>
    <property type="match status" value="1"/>
</dbReference>
<accession>A0ABW9VUR6</accession>
<keyword evidence="1" id="KW-0732">Signal</keyword>
<feature type="chain" id="PRO_5046914559" evidence="1">
    <location>
        <begin position="21"/>
        <end position="264"/>
    </location>
</feature>
<name>A0ABW9VUR6_9BURK</name>
<evidence type="ECO:0000256" key="1">
    <source>
        <dbReference type="SAM" id="SignalP"/>
    </source>
</evidence>
<dbReference type="Pfam" id="PF08238">
    <property type="entry name" value="Sel1"/>
    <property type="match status" value="1"/>
</dbReference>
<dbReference type="RefSeq" id="WP_161053510.1">
    <property type="nucleotide sequence ID" value="NZ_WWCT01000002.1"/>
</dbReference>
<dbReference type="InterPro" id="IPR011990">
    <property type="entry name" value="TPR-like_helical_dom_sf"/>
</dbReference>
<reference evidence="2 3" key="1">
    <citation type="submission" date="2019-12" db="EMBL/GenBank/DDBJ databases">
        <title>Novel species isolated from a subtropical stream in China.</title>
        <authorList>
            <person name="Lu H."/>
        </authorList>
    </citation>
    <scope>NUCLEOTIDE SEQUENCE [LARGE SCALE GENOMIC DNA]</scope>
    <source>
        <strain evidence="2 3">CY42W</strain>
    </source>
</reference>
<feature type="signal peptide" evidence="1">
    <location>
        <begin position="1"/>
        <end position="20"/>
    </location>
</feature>
<dbReference type="Gene3D" id="1.25.40.10">
    <property type="entry name" value="Tetratricopeptide repeat domain"/>
    <property type="match status" value="1"/>
</dbReference>